<reference evidence="3" key="1">
    <citation type="journal article" date="2013" name="Environ. Microbiol.">
        <title>Microbiota from the distal guts of lean and obese adolescents exhibit partial functional redundancy besides clear differences in community structure.</title>
        <authorList>
            <person name="Ferrer M."/>
            <person name="Ruiz A."/>
            <person name="Lanza F."/>
            <person name="Haange S.B."/>
            <person name="Oberbach A."/>
            <person name="Till H."/>
            <person name="Bargiela R."/>
            <person name="Campoy C."/>
            <person name="Segura M.T."/>
            <person name="Richter M."/>
            <person name="von Bergen M."/>
            <person name="Seifert J."/>
            <person name="Suarez A."/>
        </authorList>
    </citation>
    <scope>NUCLEOTIDE SEQUENCE</scope>
</reference>
<comment type="caution">
    <text evidence="3">The sequence shown here is derived from an EMBL/GenBank/DDBJ whole genome shotgun (WGS) entry which is preliminary data.</text>
</comment>
<dbReference type="AlphaFoldDB" id="K1REC4"/>
<dbReference type="SUPFAM" id="SSF63817">
    <property type="entry name" value="Sortase"/>
    <property type="match status" value="1"/>
</dbReference>
<accession>K1REC4</accession>
<feature type="transmembrane region" description="Helical" evidence="2">
    <location>
        <begin position="17"/>
        <end position="40"/>
    </location>
</feature>
<dbReference type="Gene3D" id="2.40.260.10">
    <property type="entry name" value="Sortase"/>
    <property type="match status" value="1"/>
</dbReference>
<evidence type="ECO:0000313" key="3">
    <source>
        <dbReference type="EMBL" id="EKC47032.1"/>
    </source>
</evidence>
<dbReference type="GO" id="GO:0016787">
    <property type="term" value="F:hydrolase activity"/>
    <property type="evidence" value="ECO:0007669"/>
    <property type="project" value="UniProtKB-KW"/>
</dbReference>
<proteinExistence type="predicted"/>
<protein>
    <submittedName>
        <fullName evidence="3">Peptidase</fullName>
    </submittedName>
</protein>
<name>K1REC4_9ZZZZ</name>
<dbReference type="EMBL" id="AJWZ01010940">
    <property type="protein sequence ID" value="EKC47032.1"/>
    <property type="molecule type" value="Genomic_DNA"/>
</dbReference>
<dbReference type="InterPro" id="IPR041999">
    <property type="entry name" value="Sortase_D_1"/>
</dbReference>
<dbReference type="InterPro" id="IPR023365">
    <property type="entry name" value="Sortase_dom-sf"/>
</dbReference>
<keyword evidence="1" id="KW-0378">Hydrolase</keyword>
<keyword evidence="2" id="KW-0812">Transmembrane</keyword>
<sequence length="229" mass="25195">MTDSGTNRSKKSYRKSFIILPIVFLLIGYLLFFICLTPILSPLVSIYELAFSNANVNTIVEPGENSAFNGGSGVDNGYLTSGDITFPSYGDHFGHITVEGTDIDTDVIFGDDTSLLKKGACMSYYSHIPGCGRGVLIGAHNNTYFHSLQDVQTGALVNLSTTYGNFVYRVYLTNVINVDTDSSYRAALNGDKETLILYTCYPNNTLSLTPYRFIAYCEKVSGPHVNMYE</sequence>
<organism evidence="3">
    <name type="scientific">human gut metagenome</name>
    <dbReference type="NCBI Taxonomy" id="408170"/>
    <lineage>
        <taxon>unclassified sequences</taxon>
        <taxon>metagenomes</taxon>
        <taxon>organismal metagenomes</taxon>
    </lineage>
</organism>
<dbReference type="CDD" id="cd05828">
    <property type="entry name" value="Sortase_D_1"/>
    <property type="match status" value="1"/>
</dbReference>
<evidence type="ECO:0000256" key="2">
    <source>
        <dbReference type="SAM" id="Phobius"/>
    </source>
</evidence>
<evidence type="ECO:0000256" key="1">
    <source>
        <dbReference type="ARBA" id="ARBA00022801"/>
    </source>
</evidence>
<keyword evidence="2" id="KW-1133">Transmembrane helix</keyword>
<gene>
    <name evidence="3" type="ORF">OBE_15915</name>
</gene>
<keyword evidence="2" id="KW-0472">Membrane</keyword>
<dbReference type="Pfam" id="PF04203">
    <property type="entry name" value="Sortase"/>
    <property type="match status" value="1"/>
</dbReference>
<dbReference type="InterPro" id="IPR005754">
    <property type="entry name" value="Sortase"/>
</dbReference>